<dbReference type="PANTHER" id="PTHR43293:SF3">
    <property type="entry name" value="CHOLESTEROL RING-CLEAVING HYDROLASE IPDB SUBUNIT"/>
    <property type="match status" value="1"/>
</dbReference>
<sequence length="526" mass="56332">MRMLEPGQGEALAALIPDGATVAVAGNGSLLLAEEALAGIERAFLASGHPRDLTLYYPVLSGTRAGTGIDHLAHPGLVRAVVTSTFNIWDIHLMADLVREDRIEAHCLPMGIAFQLLRAAAAGQPGILTRIGLDTFLDPGAGGGTAFNRVPPTRTWVSRTRIDDQTYLFFRSPPVDVAILRAWAADPDGNLSLEGEPIRQAALDMALAARARRGRVLAQVRYVVRRGSLPPRRIDVPGFLVDAVLPSPGQPQSLAADYDPALTGEWAVEPPARPVPLSPRKVMARRVALLLSPGRLVNLGFGVPTLVAEVLAEEGVANALTFSVEHGPVGGQPTGKETFGASVGPRFLFTAADVFTLYHGQQLDWAILSAAEVDAAGHANVHRFATALPGPGGFIDITASARRVVFATALTTGGTRLRLKTPPEAGLEVEQEGRIPKFVPRLAERTFSAREALRRGAEVWYVTDRATFRLTPDGLVLTEVAPGIDPARDVIARMGFRPRIDPGLRPWPQEVFRPGLLGLAARWAHS</sequence>
<name>A0A6F8ZJH9_9FIRM</name>
<dbReference type="AlphaFoldDB" id="A0A6F8ZJH9"/>
<dbReference type="Pfam" id="PF01144">
    <property type="entry name" value="CoA_trans"/>
    <property type="match status" value="1"/>
</dbReference>
<proteinExistence type="inferred from homology"/>
<reference evidence="6 7" key="1">
    <citation type="submission" date="2020-02" db="EMBL/GenBank/DDBJ databases">
        <authorList>
            <person name="Hogendoorn C."/>
        </authorList>
    </citation>
    <scope>NUCLEOTIDE SEQUENCE [LARGE SCALE GENOMIC DNA]</scope>
    <source>
        <strain evidence="6">R501</strain>
    </source>
</reference>
<dbReference type="PIRSF" id="PIRSF000858">
    <property type="entry name" value="SCOT-t"/>
    <property type="match status" value="1"/>
</dbReference>
<evidence type="ECO:0000256" key="5">
    <source>
        <dbReference type="PIRSR" id="PIRSR000858-1"/>
    </source>
</evidence>
<dbReference type="Proteomes" id="UP000503399">
    <property type="component" value="Chromosome"/>
</dbReference>
<evidence type="ECO:0000313" key="6">
    <source>
        <dbReference type="EMBL" id="CAB1129895.1"/>
    </source>
</evidence>
<dbReference type="EMBL" id="LR778114">
    <property type="protein sequence ID" value="CAB1129895.1"/>
    <property type="molecule type" value="Genomic_DNA"/>
</dbReference>
<dbReference type="KEGG" id="hfv:R50_2398"/>
<dbReference type="GO" id="GO:0046952">
    <property type="term" value="P:ketone body catabolic process"/>
    <property type="evidence" value="ECO:0007669"/>
    <property type="project" value="InterPro"/>
</dbReference>
<evidence type="ECO:0000256" key="4">
    <source>
        <dbReference type="PIRNR" id="PIRNR000858"/>
    </source>
</evidence>
<feature type="active site" description="5-glutamyl coenzyme A thioester intermediate" evidence="5">
    <location>
        <position position="325"/>
    </location>
</feature>
<organism evidence="6 7">
    <name type="scientific">Candidatus Hydrogenisulfobacillus filiaventi</name>
    <dbReference type="NCBI Taxonomy" id="2707344"/>
    <lineage>
        <taxon>Bacteria</taxon>
        <taxon>Bacillati</taxon>
        <taxon>Bacillota</taxon>
        <taxon>Clostridia</taxon>
        <taxon>Eubacteriales</taxon>
        <taxon>Clostridiales Family XVII. Incertae Sedis</taxon>
        <taxon>Candidatus Hydrogenisulfobacillus</taxon>
    </lineage>
</organism>
<dbReference type="PANTHER" id="PTHR43293">
    <property type="entry name" value="ACETATE COA-TRANSFERASE YDIF"/>
    <property type="match status" value="1"/>
</dbReference>
<dbReference type="SUPFAM" id="SSF100950">
    <property type="entry name" value="NagB/RpiA/CoA transferase-like"/>
    <property type="match status" value="2"/>
</dbReference>
<dbReference type="EC" id="2.8.3.8" evidence="6"/>
<dbReference type="InterPro" id="IPR014388">
    <property type="entry name" value="3-oxoacid_CoA-transferase"/>
</dbReference>
<keyword evidence="3 4" id="KW-0808">Transferase</keyword>
<evidence type="ECO:0000256" key="1">
    <source>
        <dbReference type="ARBA" id="ARBA00007047"/>
    </source>
</evidence>
<evidence type="ECO:0000256" key="3">
    <source>
        <dbReference type="ARBA" id="ARBA00022679"/>
    </source>
</evidence>
<evidence type="ECO:0000256" key="2">
    <source>
        <dbReference type="ARBA" id="ARBA00007154"/>
    </source>
</evidence>
<dbReference type="GO" id="GO:0008775">
    <property type="term" value="F:acetate CoA-transferase activity"/>
    <property type="evidence" value="ECO:0007669"/>
    <property type="project" value="UniProtKB-EC"/>
</dbReference>
<protein>
    <submittedName>
        <fullName evidence="6">Acetate CoA-transferase YdiF</fullName>
        <ecNumber evidence="6">2.8.3.8</ecNumber>
    </submittedName>
</protein>
<dbReference type="InterPro" id="IPR037171">
    <property type="entry name" value="NagB/RpiA_transferase-like"/>
</dbReference>
<comment type="similarity">
    <text evidence="2 4">Belongs to the 3-oxoacid CoA-transferase family.</text>
</comment>
<accession>A0A6F8ZJH9</accession>
<comment type="similarity">
    <text evidence="1">Belongs to the 3-oxoacid CoA-transferase subunit B family.</text>
</comment>
<gene>
    <name evidence="6" type="ORF">R50_2398</name>
</gene>
<dbReference type="SMART" id="SM00882">
    <property type="entry name" value="CoA_trans"/>
    <property type="match status" value="2"/>
</dbReference>
<dbReference type="Gene3D" id="3.40.1080.10">
    <property type="entry name" value="Glutaconate Coenzyme A-transferase"/>
    <property type="match status" value="2"/>
</dbReference>
<evidence type="ECO:0000313" key="7">
    <source>
        <dbReference type="Proteomes" id="UP000503399"/>
    </source>
</evidence>
<dbReference type="InterPro" id="IPR004165">
    <property type="entry name" value="CoA_trans_fam_I"/>
</dbReference>
<keyword evidence="7" id="KW-1185">Reference proteome</keyword>